<keyword evidence="3" id="KW-1185">Reference proteome</keyword>
<gene>
    <name evidence="2" type="ordered locus">Ksed_17670</name>
</gene>
<evidence type="ECO:0000256" key="1">
    <source>
        <dbReference type="SAM" id="MobiDB-lite"/>
    </source>
</evidence>
<dbReference type="Proteomes" id="UP000006666">
    <property type="component" value="Chromosome"/>
</dbReference>
<accession>C7NJ92</accession>
<organism evidence="2 3">
    <name type="scientific">Kytococcus sedentarius (strain ATCC 14392 / DSM 20547 / JCM 11482 / CCUG 33030 / NBRC 15357 / NCTC 11040 / CCM 314 / 541)</name>
    <name type="common">Micrococcus sedentarius</name>
    <dbReference type="NCBI Taxonomy" id="478801"/>
    <lineage>
        <taxon>Bacteria</taxon>
        <taxon>Bacillati</taxon>
        <taxon>Actinomycetota</taxon>
        <taxon>Actinomycetes</taxon>
        <taxon>Micrococcales</taxon>
        <taxon>Kytococcaceae</taxon>
        <taxon>Kytococcus</taxon>
    </lineage>
</organism>
<dbReference type="SUPFAM" id="SSF53182">
    <property type="entry name" value="Pyrrolidone carboxyl peptidase (pyroglutamate aminopeptidase)"/>
    <property type="match status" value="1"/>
</dbReference>
<proteinExistence type="predicted"/>
<protein>
    <recommendedName>
        <fullName evidence="4">Pyroglutamyl peptidase</fullName>
    </recommendedName>
</protein>
<dbReference type="HOGENOM" id="CLU_996722_0_0_11"/>
<dbReference type="eggNOG" id="COG2039">
    <property type="taxonomic scope" value="Bacteria"/>
</dbReference>
<dbReference type="InterPro" id="IPR036440">
    <property type="entry name" value="Peptidase_C15-like_sf"/>
</dbReference>
<feature type="region of interest" description="Disordered" evidence="1">
    <location>
        <begin position="1"/>
        <end position="23"/>
    </location>
</feature>
<dbReference type="KEGG" id="kse:Ksed_17670"/>
<evidence type="ECO:0000313" key="2">
    <source>
        <dbReference type="EMBL" id="ACV06779.1"/>
    </source>
</evidence>
<sequence>MGKLPPARTGTAPELPAADCTDAGRELAGEEAYLERPEPARFVAEGGFTRSLERFHTEFCRTTNPAQAERTVAKHSTALWRDAVKRAQGKGPVRGTLSAGDDRPLYWTRLAMAATLRQWGPQFALSEADRQGLIDDLDRISRRQVDAFATTSQGRPGQFDLEAVNGAWRGGFTPPEPVTTDCPAPANPGTVREDGPTPGSQARAGGGGDYLSNEIAYRATLLRDALGLGAPGGHIHTPVLEGLDAENPAELTNPTFEANREAITAQVQALVTEVGRSVQ</sequence>
<evidence type="ECO:0008006" key="4">
    <source>
        <dbReference type="Google" id="ProtNLM"/>
    </source>
</evidence>
<evidence type="ECO:0000313" key="3">
    <source>
        <dbReference type="Proteomes" id="UP000006666"/>
    </source>
</evidence>
<dbReference type="AlphaFoldDB" id="C7NJ92"/>
<reference evidence="2 3" key="1">
    <citation type="journal article" date="2009" name="Stand. Genomic Sci.">
        <title>Complete genome sequence of Kytococcus sedentarius type strain (541).</title>
        <authorList>
            <person name="Sims D."/>
            <person name="Brettin T."/>
            <person name="Detter J.C."/>
            <person name="Han C."/>
            <person name="Lapidus A."/>
            <person name="Copeland A."/>
            <person name="Glavina Del Rio T."/>
            <person name="Nolan M."/>
            <person name="Chen F."/>
            <person name="Lucas S."/>
            <person name="Tice H."/>
            <person name="Cheng J.F."/>
            <person name="Bruce D."/>
            <person name="Goodwin L."/>
            <person name="Pitluck S."/>
            <person name="Ovchinnikova G."/>
            <person name="Pati A."/>
            <person name="Ivanova N."/>
            <person name="Mavrommatis K."/>
            <person name="Chen A."/>
            <person name="Palaniappan K."/>
            <person name="D'haeseleer P."/>
            <person name="Chain P."/>
            <person name="Bristow J."/>
            <person name="Eisen J.A."/>
            <person name="Markowitz V."/>
            <person name="Hugenholtz P."/>
            <person name="Schneider S."/>
            <person name="Goker M."/>
            <person name="Pukall R."/>
            <person name="Kyrpides N.C."/>
            <person name="Klenk H.P."/>
        </authorList>
    </citation>
    <scope>NUCLEOTIDE SEQUENCE [LARGE SCALE GENOMIC DNA]</scope>
    <source>
        <strain evidence="3">ATCC 14392 / DSM 20547 / JCM 11482 / CCUG 33030 / NBRC 15357 / NCTC 11040 / CCM 314 / 541</strain>
    </source>
</reference>
<name>C7NJ92_KYTSD</name>
<dbReference type="Gene3D" id="3.40.630.20">
    <property type="entry name" value="Peptidase C15, pyroglutamyl peptidase I-like"/>
    <property type="match status" value="1"/>
</dbReference>
<dbReference type="STRING" id="478801.Ksed_17670"/>
<dbReference type="EMBL" id="CP001686">
    <property type="protein sequence ID" value="ACV06779.1"/>
    <property type="molecule type" value="Genomic_DNA"/>
</dbReference>
<feature type="region of interest" description="Disordered" evidence="1">
    <location>
        <begin position="180"/>
        <end position="208"/>
    </location>
</feature>
<dbReference type="RefSeq" id="WP_015779720.1">
    <property type="nucleotide sequence ID" value="NC_013169.1"/>
</dbReference>